<reference evidence="2" key="1">
    <citation type="submission" date="2021-09" db="EMBL/GenBank/DDBJ databases">
        <title>The genome of Mauremys mutica provides insights into the evolution of semi-aquatic lifestyle.</title>
        <authorList>
            <person name="Gong S."/>
            <person name="Gao Y."/>
        </authorList>
    </citation>
    <scope>NUCLEOTIDE SEQUENCE</scope>
    <source>
        <strain evidence="2">MM-2020</strain>
        <tissue evidence="2">Muscle</tissue>
    </source>
</reference>
<name>A0A9D4B7D7_9SAUR</name>
<evidence type="ECO:0000313" key="2">
    <source>
        <dbReference type="EMBL" id="KAH1183466.1"/>
    </source>
</evidence>
<organism evidence="2 3">
    <name type="scientific">Mauremys mutica</name>
    <name type="common">yellowpond turtle</name>
    <dbReference type="NCBI Taxonomy" id="74926"/>
    <lineage>
        <taxon>Eukaryota</taxon>
        <taxon>Metazoa</taxon>
        <taxon>Chordata</taxon>
        <taxon>Craniata</taxon>
        <taxon>Vertebrata</taxon>
        <taxon>Euteleostomi</taxon>
        <taxon>Archelosauria</taxon>
        <taxon>Testudinata</taxon>
        <taxon>Testudines</taxon>
        <taxon>Cryptodira</taxon>
        <taxon>Durocryptodira</taxon>
        <taxon>Testudinoidea</taxon>
        <taxon>Geoemydidae</taxon>
        <taxon>Geoemydinae</taxon>
        <taxon>Mauremys</taxon>
    </lineage>
</organism>
<dbReference type="AlphaFoldDB" id="A0A9D4B7D7"/>
<keyword evidence="3" id="KW-1185">Reference proteome</keyword>
<evidence type="ECO:0000256" key="1">
    <source>
        <dbReference type="SAM" id="MobiDB-lite"/>
    </source>
</evidence>
<accession>A0A9D4B7D7</accession>
<dbReference type="Proteomes" id="UP000827986">
    <property type="component" value="Unassembled WGS sequence"/>
</dbReference>
<proteinExistence type="predicted"/>
<gene>
    <name evidence="2" type="ORF">KIL84_014082</name>
</gene>
<dbReference type="EMBL" id="JAHDVG010000465">
    <property type="protein sequence ID" value="KAH1183466.1"/>
    <property type="molecule type" value="Genomic_DNA"/>
</dbReference>
<comment type="caution">
    <text evidence="2">The sequence shown here is derived from an EMBL/GenBank/DDBJ whole genome shotgun (WGS) entry which is preliminary data.</text>
</comment>
<feature type="region of interest" description="Disordered" evidence="1">
    <location>
        <begin position="20"/>
        <end position="53"/>
    </location>
</feature>
<protein>
    <submittedName>
        <fullName evidence="2">Uncharacterized protein</fullName>
    </submittedName>
</protein>
<evidence type="ECO:0000313" key="3">
    <source>
        <dbReference type="Proteomes" id="UP000827986"/>
    </source>
</evidence>
<sequence>MQGGAYKAGKKWHFSQVAGEEHFVPSPNKPQTPGISELHPGAPDSSEEISKASCAKHLGRTGFLVP</sequence>